<evidence type="ECO:0000313" key="1">
    <source>
        <dbReference type="EMBL" id="MBI6883191.1"/>
    </source>
</evidence>
<gene>
    <name evidence="1" type="ORF">JEU22_04635</name>
</gene>
<comment type="caution">
    <text evidence="1">The sequence shown here is derived from an EMBL/GenBank/DDBJ whole genome shotgun (WGS) entry which is preliminary data.</text>
</comment>
<dbReference type="Proteomes" id="UP000637061">
    <property type="component" value="Unassembled WGS sequence"/>
</dbReference>
<dbReference type="AlphaFoldDB" id="A0A8I1JHZ7"/>
<evidence type="ECO:0000313" key="2">
    <source>
        <dbReference type="Proteomes" id="UP000637061"/>
    </source>
</evidence>
<sequence length="317" mass="36570">MSTAPTITEESLKEMDSWPPEKRLTEDEFIQAMEADPTPYKYSAFKFIPKYLRSQRMAEHWLEYAIKNTGQGGDHGYQEVAEIDPGLISDSFRFKAISHNVRALLHIKPSDTPAYRELVLHAIGISKFGFMMMDDSFKTSDLVLEVFNRHPGSIDLEWSCQSWVEQYITPEMKEALIACNFEFAFSVEMDVSPEQWTHLMKTQPSGYLELERRDRLELLDLFLAEGHWPKGEGFFYEQVHTAGEAANEFLKRGSDDPAFVLYRAKLKSYPTLDVIKVLNKPATMEILFGLYPLRELRKYGRYDKALHGALLENDLGM</sequence>
<reference evidence="1" key="1">
    <citation type="submission" date="2020-12" db="EMBL/GenBank/DDBJ databases">
        <title>Enhanced detection system for hospital associated transmission using whole genome sequencing surveillance.</title>
        <authorList>
            <person name="Harrison L.H."/>
            <person name="Van Tyne D."/>
            <person name="Marsh J.W."/>
            <person name="Griffith M.P."/>
            <person name="Snyder D.J."/>
            <person name="Cooper V.S."/>
            <person name="Mustapha M."/>
        </authorList>
    </citation>
    <scope>NUCLEOTIDE SEQUENCE</scope>
    <source>
        <strain evidence="1">PSB00042</strain>
    </source>
</reference>
<accession>A0A8I1JHZ7</accession>
<dbReference type="EMBL" id="JAEHTE010000002">
    <property type="protein sequence ID" value="MBI6883191.1"/>
    <property type="molecule type" value="Genomic_DNA"/>
</dbReference>
<protein>
    <submittedName>
        <fullName evidence="1">Uncharacterized protein</fullName>
    </submittedName>
</protein>
<proteinExistence type="predicted"/>
<name>A0A8I1JHZ7_PSEPU</name>
<organism evidence="1 2">
    <name type="scientific">Pseudomonas putida</name>
    <name type="common">Arthrobacter siderocapsulatus</name>
    <dbReference type="NCBI Taxonomy" id="303"/>
    <lineage>
        <taxon>Bacteria</taxon>
        <taxon>Pseudomonadati</taxon>
        <taxon>Pseudomonadota</taxon>
        <taxon>Gammaproteobacteria</taxon>
        <taxon>Pseudomonadales</taxon>
        <taxon>Pseudomonadaceae</taxon>
        <taxon>Pseudomonas</taxon>
    </lineage>
</organism>
<dbReference type="RefSeq" id="WP_198746805.1">
    <property type="nucleotide sequence ID" value="NZ_JAEHTE010000002.1"/>
</dbReference>